<dbReference type="STRING" id="48664.BER92_12610"/>
<dbReference type="OrthoDB" id="9809781at2"/>
<reference evidence="2 4" key="2">
    <citation type="submission" date="2017-05" db="EMBL/GenBank/DDBJ databases">
        <authorList>
            <person name="Song R."/>
            <person name="Chenine A.L."/>
            <person name="Ruprecht R.M."/>
        </authorList>
    </citation>
    <scope>NUCLEOTIDE SEQUENCE [LARGE SCALE GENOMIC DNA]</scope>
    <source>
        <strain evidence="2">PD5205</strain>
    </source>
</reference>
<keyword evidence="3" id="KW-1185">Reference proteome</keyword>
<dbReference type="EMBL" id="LT853885">
    <property type="protein sequence ID" value="SMR03901.1"/>
    <property type="molecule type" value="Genomic_DNA"/>
</dbReference>
<dbReference type="EMBL" id="LT853882">
    <property type="protein sequence ID" value="SMQ98634.1"/>
    <property type="molecule type" value="Genomic_DNA"/>
</dbReference>
<sequence length="76" mass="8650">MRPVSEDTQLSQVLRIDNQQLVDQSRTATGRLYDAFELRRDSAGGKRLIEHEAGRIAPCDCPRSATFKGRADRCWE</sequence>
<dbReference type="Proteomes" id="UP000195877">
    <property type="component" value="Chromosome 1"/>
</dbReference>
<accession>A0A1Y6H547</accession>
<reference evidence="1 3" key="1">
    <citation type="submission" date="2017-05" db="EMBL/GenBank/DDBJ databases">
        <authorList>
            <person name="Blom J."/>
        </authorList>
    </citation>
    <scope>NUCLEOTIDE SEQUENCE [LARGE SCALE GENOMIC DNA]</scope>
    <source>
        <strain evidence="1">PD885</strain>
    </source>
</reference>
<organism evidence="2 4">
    <name type="scientific">Xanthomonas fragariae</name>
    <dbReference type="NCBI Taxonomy" id="48664"/>
    <lineage>
        <taxon>Bacteria</taxon>
        <taxon>Pseudomonadati</taxon>
        <taxon>Pseudomonadota</taxon>
        <taxon>Gammaproteobacteria</taxon>
        <taxon>Lysobacterales</taxon>
        <taxon>Lysobacteraceae</taxon>
        <taxon>Xanthomonas</taxon>
    </lineage>
</organism>
<evidence type="ECO:0000313" key="3">
    <source>
        <dbReference type="Proteomes" id="UP000195877"/>
    </source>
</evidence>
<dbReference type="Proteomes" id="UP000195953">
    <property type="component" value="Chromosome 1"/>
</dbReference>
<gene>
    <name evidence="2" type="ORF">PD5205_02611</name>
    <name evidence="1" type="ORF">PD885_01383</name>
</gene>
<dbReference type="eggNOG" id="COG1409">
    <property type="taxonomic scope" value="Bacteria"/>
</dbReference>
<evidence type="ECO:0000313" key="1">
    <source>
        <dbReference type="EMBL" id="SMQ98634.1"/>
    </source>
</evidence>
<proteinExistence type="predicted"/>
<protein>
    <submittedName>
        <fullName evidence="2">Ser-Thr protein phosphatase family protein</fullName>
    </submittedName>
</protein>
<dbReference type="KEGG" id="xfr:BER92_12610"/>
<dbReference type="AlphaFoldDB" id="A0A1Y6H547"/>
<evidence type="ECO:0000313" key="4">
    <source>
        <dbReference type="Proteomes" id="UP000195953"/>
    </source>
</evidence>
<name>A0A1Y6H547_9XANT</name>
<evidence type="ECO:0000313" key="2">
    <source>
        <dbReference type="EMBL" id="SMR03901.1"/>
    </source>
</evidence>